<proteinExistence type="predicted"/>
<gene>
    <name evidence="1" type="ORF">TthWC1_2285</name>
</gene>
<reference evidence="1 2" key="1">
    <citation type="journal article" date="2013" name="PLoS ONE">
        <title>Genomic Evaluation of Thermoanaerobacter spp. for the Construction of Designer Co-Cultures to Improve Lignocellulosic Biofuel Production.</title>
        <authorList>
            <person name="Verbeke T.J."/>
            <person name="Zhang X."/>
            <person name="Henrissat B."/>
            <person name="Spicer V."/>
            <person name="Rydzak T."/>
            <person name="Krokhin O.V."/>
            <person name="Fristensky B."/>
            <person name="Levin D.B."/>
            <person name="Sparling R."/>
        </authorList>
    </citation>
    <scope>NUCLEOTIDE SEQUENCE [LARGE SCALE GENOMIC DNA]</scope>
    <source>
        <strain evidence="1 2">WC1</strain>
    </source>
</reference>
<evidence type="ECO:0000313" key="2">
    <source>
        <dbReference type="Proteomes" id="UP000013242"/>
    </source>
</evidence>
<dbReference type="Proteomes" id="UP000013242">
    <property type="component" value="Unassembled WGS sequence"/>
</dbReference>
<sequence length="75" mass="8768">MEEMKELLKEMLVELRKIDDYIDMQKAKEMISIQYNYKINCSTSKNLESQVTEKPAIDELVAQISNCLQKALSMH</sequence>
<accession>M8CV24</accession>
<name>M8CV24_THETY</name>
<comment type="caution">
    <text evidence="1">The sequence shown here is derived from an EMBL/GenBank/DDBJ whole genome shotgun (WGS) entry which is preliminary data.</text>
</comment>
<dbReference type="PATRIC" id="fig|1198630.3.peg.2290"/>
<organism evidence="1 2">
    <name type="scientific">Thermoanaerobacter thermohydrosulfuricus WC1</name>
    <dbReference type="NCBI Taxonomy" id="1198630"/>
    <lineage>
        <taxon>Bacteria</taxon>
        <taxon>Bacillati</taxon>
        <taxon>Bacillota</taxon>
        <taxon>Clostridia</taxon>
        <taxon>Thermoanaerobacterales</taxon>
        <taxon>Thermoanaerobacteraceae</taxon>
        <taxon>Thermoanaerobacter</taxon>
    </lineage>
</organism>
<protein>
    <submittedName>
        <fullName evidence="1">Uncharacterized protein</fullName>
    </submittedName>
</protein>
<dbReference type="AlphaFoldDB" id="M8CV24"/>
<dbReference type="EMBL" id="AMYG01000055">
    <property type="protein sequence ID" value="EMT38203.1"/>
    <property type="molecule type" value="Genomic_DNA"/>
</dbReference>
<evidence type="ECO:0000313" key="1">
    <source>
        <dbReference type="EMBL" id="EMT38203.1"/>
    </source>
</evidence>
<keyword evidence="2" id="KW-1185">Reference proteome</keyword>
<dbReference type="HOGENOM" id="CLU_2669928_0_0_9"/>